<dbReference type="EMBL" id="PSQE01000002">
    <property type="protein sequence ID" value="RHN75017.1"/>
    <property type="molecule type" value="Genomic_DNA"/>
</dbReference>
<dbReference type="AlphaFoldDB" id="A0A072VB32"/>
<gene>
    <name evidence="12" type="primary">25487280</name>
    <name evidence="10" type="ordered locus">MTR_2g078450</name>
    <name evidence="11" type="ORF">MtrunA17_Chr2g0316601</name>
</gene>
<keyword evidence="13" id="KW-1185">Reference proteome</keyword>
<keyword evidence="4" id="KW-0479">Metal-binding</keyword>
<dbReference type="HOGENOM" id="CLU_020342_0_0_1"/>
<evidence type="ECO:0000313" key="10">
    <source>
        <dbReference type="EMBL" id="KEH38658.1"/>
    </source>
</evidence>
<dbReference type="Proteomes" id="UP000002051">
    <property type="component" value="Chromosome 2"/>
</dbReference>
<sequence length="523" mass="57174">MDQMTDSDRDQQRQGYFHSEPCVVLRGPSVGHPNIRSVVTASGNTSNVDSHYLPDAYDNARVYGIAQFNGIPPQHNLEMGVATAGNIYYSGMNPSSSTGVFPLPHRASDQLPGSSTFAISGVSLDNFGRSNGFMDDARGPYKRKVAEGIRGNHQHFNASTSSSIAPPNARHADGVAMMDTAPLPFHVPSLVGVGPHGGAWSRSGESIMVHDHNHLIHGNYLGQHYPPAAPPWLDQQVNSNSNDGHTTAWNPSVPIPYIQAPNINGSSLESANMGLQRYHDTAGNRNVLRFPPPPPPVNQQHPNYHHPTLPMQGIRGHNISFHPPVTAASFRVPPNPPRGSVIPPQTGFEVGPRHIVPAPSTGFRIFRPHRLMPEIPLGHRSLPPVGFFQVDDVALIDEVGNLIDHHRDMRLDIEDMSYEDLLALGERIGSVNTGLSEETIETQLKSKVYSTKATDINLEEAASDDQESDSCIICQEEFKNKEKIGILRCEHEYHAECLTKWLLVKNVCPICKSEALAPGSKDA</sequence>
<dbReference type="GO" id="GO:0008270">
    <property type="term" value="F:zinc ion binding"/>
    <property type="evidence" value="ECO:0007669"/>
    <property type="project" value="UniProtKB-KW"/>
</dbReference>
<reference evidence="14" key="4">
    <citation type="journal article" date="2018" name="Nat. Plants">
        <title>Whole-genome landscape of Medicago truncatula symbiotic genes.</title>
        <authorList>
            <person name="Pecrix Y."/>
            <person name="Staton S.E."/>
            <person name="Sallet E."/>
            <person name="Lelandais-Briere C."/>
            <person name="Moreau S."/>
            <person name="Carrere S."/>
            <person name="Blein T."/>
            <person name="Jardinaud M.F."/>
            <person name="Latrasse D."/>
            <person name="Zouine M."/>
            <person name="Zahm M."/>
            <person name="Kreplak J."/>
            <person name="Mayjonade B."/>
            <person name="Satge C."/>
            <person name="Perez M."/>
            <person name="Cauet S."/>
            <person name="Marande W."/>
            <person name="Chantry-Darmon C."/>
            <person name="Lopez-Roques C."/>
            <person name="Bouchez O."/>
            <person name="Berard A."/>
            <person name="Debelle F."/>
            <person name="Munos S."/>
            <person name="Bendahmane A."/>
            <person name="Berges H."/>
            <person name="Niebel A."/>
            <person name="Buitink J."/>
            <person name="Frugier F."/>
            <person name="Benhamed M."/>
            <person name="Crespi M."/>
            <person name="Gouzy J."/>
            <person name="Gamas P."/>
        </authorList>
    </citation>
    <scope>NUCLEOTIDE SEQUENCE [LARGE SCALE GENOMIC DNA]</scope>
    <source>
        <strain evidence="14">cv. Jemalong A17</strain>
    </source>
</reference>
<dbReference type="EC" id="2.3.2.27" evidence="2"/>
<evidence type="ECO:0000256" key="6">
    <source>
        <dbReference type="ARBA" id="ARBA00022786"/>
    </source>
</evidence>
<dbReference type="SUPFAM" id="SSF57850">
    <property type="entry name" value="RING/U-box"/>
    <property type="match status" value="1"/>
</dbReference>
<dbReference type="Gene3D" id="3.30.40.10">
    <property type="entry name" value="Zinc/RING finger domain, C3HC4 (zinc finger)"/>
    <property type="match status" value="1"/>
</dbReference>
<dbReference type="KEGG" id="mtr:25487280"/>
<evidence type="ECO:0000259" key="9">
    <source>
        <dbReference type="PROSITE" id="PS50089"/>
    </source>
</evidence>
<dbReference type="EnsemblPlants" id="KEH38658">
    <property type="protein sequence ID" value="KEH38658"/>
    <property type="gene ID" value="MTR_2g078450"/>
</dbReference>
<dbReference type="InterPro" id="IPR001841">
    <property type="entry name" value="Znf_RING"/>
</dbReference>
<protein>
    <recommendedName>
        <fullName evidence="2">RING-type E3 ubiquitin transferase</fullName>
        <ecNumber evidence="2">2.3.2.27</ecNumber>
    </recommendedName>
</protein>
<dbReference type="PANTHER" id="PTHR22937">
    <property type="entry name" value="E3 UBIQUITIN-PROTEIN LIGASE RNF165"/>
    <property type="match status" value="1"/>
</dbReference>
<evidence type="ECO:0000256" key="2">
    <source>
        <dbReference type="ARBA" id="ARBA00012483"/>
    </source>
</evidence>
<dbReference type="OrthoDB" id="8062037at2759"/>
<evidence type="ECO:0000313" key="14">
    <source>
        <dbReference type="Proteomes" id="UP000265566"/>
    </source>
</evidence>
<dbReference type="Pfam" id="PF13639">
    <property type="entry name" value="zf-RING_2"/>
    <property type="match status" value="1"/>
</dbReference>
<evidence type="ECO:0000256" key="1">
    <source>
        <dbReference type="ARBA" id="ARBA00000900"/>
    </source>
</evidence>
<dbReference type="InterPro" id="IPR013083">
    <property type="entry name" value="Znf_RING/FYVE/PHD"/>
</dbReference>
<reference evidence="12" key="3">
    <citation type="submission" date="2015-04" db="UniProtKB">
        <authorList>
            <consortium name="EnsemblPlants"/>
        </authorList>
    </citation>
    <scope>IDENTIFICATION</scope>
    <source>
        <strain evidence="12">cv. Jemalong A17</strain>
    </source>
</reference>
<evidence type="ECO:0000256" key="7">
    <source>
        <dbReference type="ARBA" id="ARBA00022833"/>
    </source>
</evidence>
<evidence type="ECO:0000256" key="3">
    <source>
        <dbReference type="ARBA" id="ARBA00022679"/>
    </source>
</evidence>
<evidence type="ECO:0000256" key="8">
    <source>
        <dbReference type="PROSITE-ProRule" id="PRU00175"/>
    </source>
</evidence>
<dbReference type="PROSITE" id="PS50089">
    <property type="entry name" value="ZF_RING_2"/>
    <property type="match status" value="1"/>
</dbReference>
<dbReference type="InterPro" id="IPR045191">
    <property type="entry name" value="MBR1/2-like"/>
</dbReference>
<evidence type="ECO:0000313" key="13">
    <source>
        <dbReference type="Proteomes" id="UP000002051"/>
    </source>
</evidence>
<keyword evidence="5 8" id="KW-0863">Zinc-finger</keyword>
<dbReference type="EMBL" id="CM001218">
    <property type="protein sequence ID" value="KEH38658.1"/>
    <property type="molecule type" value="Genomic_DNA"/>
</dbReference>
<accession>A0A072VB32</accession>
<evidence type="ECO:0000256" key="4">
    <source>
        <dbReference type="ARBA" id="ARBA00022723"/>
    </source>
</evidence>
<dbReference type="Proteomes" id="UP000265566">
    <property type="component" value="Chromosome 2"/>
</dbReference>
<proteinExistence type="predicted"/>
<dbReference type="PANTHER" id="PTHR22937:SF200">
    <property type="entry name" value="RING-TYPE E3 UBIQUITIN TRANSFERASE"/>
    <property type="match status" value="1"/>
</dbReference>
<evidence type="ECO:0000256" key="5">
    <source>
        <dbReference type="ARBA" id="ARBA00022771"/>
    </source>
</evidence>
<reference evidence="11" key="5">
    <citation type="journal article" date="2018" name="Nat. Plants">
        <title>Whole-genome landscape of Medicago truncatula symbiotic genes.</title>
        <authorList>
            <person name="Pecrix Y."/>
            <person name="Gamas P."/>
            <person name="Carrere S."/>
        </authorList>
    </citation>
    <scope>NUCLEOTIDE SEQUENCE</scope>
    <source>
        <tissue evidence="11">Leaves</tissue>
    </source>
</reference>
<organism evidence="10 13">
    <name type="scientific">Medicago truncatula</name>
    <name type="common">Barrel medic</name>
    <name type="synonym">Medicago tribuloides</name>
    <dbReference type="NCBI Taxonomy" id="3880"/>
    <lineage>
        <taxon>Eukaryota</taxon>
        <taxon>Viridiplantae</taxon>
        <taxon>Streptophyta</taxon>
        <taxon>Embryophyta</taxon>
        <taxon>Tracheophyta</taxon>
        <taxon>Spermatophyta</taxon>
        <taxon>Magnoliopsida</taxon>
        <taxon>eudicotyledons</taxon>
        <taxon>Gunneridae</taxon>
        <taxon>Pentapetalae</taxon>
        <taxon>rosids</taxon>
        <taxon>fabids</taxon>
        <taxon>Fabales</taxon>
        <taxon>Fabaceae</taxon>
        <taxon>Papilionoideae</taxon>
        <taxon>50 kb inversion clade</taxon>
        <taxon>NPAAA clade</taxon>
        <taxon>Hologalegina</taxon>
        <taxon>IRL clade</taxon>
        <taxon>Trifolieae</taxon>
        <taxon>Medicago</taxon>
    </lineage>
</organism>
<comment type="catalytic activity">
    <reaction evidence="1">
        <text>S-ubiquitinyl-[E2 ubiquitin-conjugating enzyme]-L-cysteine + [acceptor protein]-L-lysine = [E2 ubiquitin-conjugating enzyme]-L-cysteine + N(6)-ubiquitinyl-[acceptor protein]-L-lysine.</text>
        <dbReference type="EC" id="2.3.2.27"/>
    </reaction>
</comment>
<keyword evidence="6" id="KW-0833">Ubl conjugation pathway</keyword>
<keyword evidence="3" id="KW-0808">Transferase</keyword>
<dbReference type="Gramene" id="rna11164">
    <property type="protein sequence ID" value="RHN75017.1"/>
    <property type="gene ID" value="gene11164"/>
</dbReference>
<dbReference type="SMART" id="SM00184">
    <property type="entry name" value="RING"/>
    <property type="match status" value="1"/>
</dbReference>
<name>A0A072VB32_MEDTR</name>
<evidence type="ECO:0000313" key="11">
    <source>
        <dbReference type="EMBL" id="RHN75017.1"/>
    </source>
</evidence>
<dbReference type="FunFam" id="3.30.40.10:FF:000615">
    <property type="entry name" value="E3 ubiquitin ligase BIG BROTHER"/>
    <property type="match status" value="1"/>
</dbReference>
<dbReference type="GO" id="GO:0005634">
    <property type="term" value="C:nucleus"/>
    <property type="evidence" value="ECO:0000318"/>
    <property type="project" value="GO_Central"/>
</dbReference>
<reference evidence="10 13" key="1">
    <citation type="journal article" date="2011" name="Nature">
        <title>The Medicago genome provides insight into the evolution of rhizobial symbioses.</title>
        <authorList>
            <person name="Young N.D."/>
            <person name="Debelle F."/>
            <person name="Oldroyd G.E."/>
            <person name="Geurts R."/>
            <person name="Cannon S.B."/>
            <person name="Udvardi M.K."/>
            <person name="Benedito V.A."/>
            <person name="Mayer K.F."/>
            <person name="Gouzy J."/>
            <person name="Schoof H."/>
            <person name="Van de Peer Y."/>
            <person name="Proost S."/>
            <person name="Cook D.R."/>
            <person name="Meyers B.C."/>
            <person name="Spannagl M."/>
            <person name="Cheung F."/>
            <person name="De Mita S."/>
            <person name="Krishnakumar V."/>
            <person name="Gundlach H."/>
            <person name="Zhou S."/>
            <person name="Mudge J."/>
            <person name="Bharti A.K."/>
            <person name="Murray J.D."/>
            <person name="Naoumkina M.A."/>
            <person name="Rosen B."/>
            <person name="Silverstein K.A."/>
            <person name="Tang H."/>
            <person name="Rombauts S."/>
            <person name="Zhao P.X."/>
            <person name="Zhou P."/>
            <person name="Barbe V."/>
            <person name="Bardou P."/>
            <person name="Bechner M."/>
            <person name="Bellec A."/>
            <person name="Berger A."/>
            <person name="Berges H."/>
            <person name="Bidwell S."/>
            <person name="Bisseling T."/>
            <person name="Choisne N."/>
            <person name="Couloux A."/>
            <person name="Denny R."/>
            <person name="Deshpande S."/>
            <person name="Dai X."/>
            <person name="Doyle J.J."/>
            <person name="Dudez A.M."/>
            <person name="Farmer A.D."/>
            <person name="Fouteau S."/>
            <person name="Franken C."/>
            <person name="Gibelin C."/>
            <person name="Gish J."/>
            <person name="Goldstein S."/>
            <person name="Gonzalez A.J."/>
            <person name="Green P.J."/>
            <person name="Hallab A."/>
            <person name="Hartog M."/>
            <person name="Hua A."/>
            <person name="Humphray S.J."/>
            <person name="Jeong D.H."/>
            <person name="Jing Y."/>
            <person name="Jocker A."/>
            <person name="Kenton S.M."/>
            <person name="Kim D.J."/>
            <person name="Klee K."/>
            <person name="Lai H."/>
            <person name="Lang C."/>
            <person name="Lin S."/>
            <person name="Macmil S.L."/>
            <person name="Magdelenat G."/>
            <person name="Matthews L."/>
            <person name="McCorrison J."/>
            <person name="Monaghan E.L."/>
            <person name="Mun J.H."/>
            <person name="Najar F.Z."/>
            <person name="Nicholson C."/>
            <person name="Noirot C."/>
            <person name="O'Bleness M."/>
            <person name="Paule C.R."/>
            <person name="Poulain J."/>
            <person name="Prion F."/>
            <person name="Qin B."/>
            <person name="Qu C."/>
            <person name="Retzel E.F."/>
            <person name="Riddle C."/>
            <person name="Sallet E."/>
            <person name="Samain S."/>
            <person name="Samson N."/>
            <person name="Sanders I."/>
            <person name="Saurat O."/>
            <person name="Scarpelli C."/>
            <person name="Schiex T."/>
            <person name="Segurens B."/>
            <person name="Severin A.J."/>
            <person name="Sherrier D.J."/>
            <person name="Shi R."/>
            <person name="Sims S."/>
            <person name="Singer S.R."/>
            <person name="Sinharoy S."/>
            <person name="Sterck L."/>
            <person name="Viollet A."/>
            <person name="Wang B.B."/>
            <person name="Wang K."/>
            <person name="Wang M."/>
            <person name="Wang X."/>
            <person name="Warfsmann J."/>
            <person name="Weissenbach J."/>
            <person name="White D.D."/>
            <person name="White J.D."/>
            <person name="Wiley G.B."/>
            <person name="Wincker P."/>
            <person name="Xing Y."/>
            <person name="Yang L."/>
            <person name="Yao Z."/>
            <person name="Ying F."/>
            <person name="Zhai J."/>
            <person name="Zhou L."/>
            <person name="Zuber A."/>
            <person name="Denarie J."/>
            <person name="Dixon R.A."/>
            <person name="May G.D."/>
            <person name="Schwartz D.C."/>
            <person name="Rogers J."/>
            <person name="Quetier F."/>
            <person name="Town C.D."/>
            <person name="Roe B.A."/>
        </authorList>
    </citation>
    <scope>NUCLEOTIDE SEQUENCE [LARGE SCALE GENOMIC DNA]</scope>
    <source>
        <strain evidence="10">A17</strain>
        <strain evidence="12 13">cv. Jemalong A17</strain>
    </source>
</reference>
<evidence type="ECO:0000313" key="12">
    <source>
        <dbReference type="EnsemblPlants" id="KEH38658"/>
    </source>
</evidence>
<feature type="domain" description="RING-type" evidence="9">
    <location>
        <begin position="471"/>
        <end position="512"/>
    </location>
</feature>
<dbReference type="GO" id="GO:0061630">
    <property type="term" value="F:ubiquitin protein ligase activity"/>
    <property type="evidence" value="ECO:0000318"/>
    <property type="project" value="GO_Central"/>
</dbReference>
<dbReference type="STRING" id="3880.A0A072VB32"/>
<reference evidence="10 13" key="2">
    <citation type="journal article" date="2014" name="BMC Genomics">
        <title>An improved genome release (version Mt4.0) for the model legume Medicago truncatula.</title>
        <authorList>
            <person name="Tang H."/>
            <person name="Krishnakumar V."/>
            <person name="Bidwell S."/>
            <person name="Rosen B."/>
            <person name="Chan A."/>
            <person name="Zhou S."/>
            <person name="Gentzbittel L."/>
            <person name="Childs K.L."/>
            <person name="Yandell M."/>
            <person name="Gundlach H."/>
            <person name="Mayer K.F."/>
            <person name="Schwartz D.C."/>
            <person name="Town C.D."/>
        </authorList>
    </citation>
    <scope>GENOME REANNOTATION</scope>
    <source>
        <strain evidence="10">A17</strain>
        <strain evidence="12 13">cv. Jemalong A17</strain>
    </source>
</reference>
<keyword evidence="7" id="KW-0862">Zinc</keyword>
<dbReference type="CDD" id="cd16469">
    <property type="entry name" value="RING-H2_RNF24-like"/>
    <property type="match status" value="1"/>
</dbReference>